<evidence type="ECO:0000256" key="3">
    <source>
        <dbReference type="ARBA" id="ARBA00006810"/>
    </source>
</evidence>
<dbReference type="PANTHER" id="PTHR11410:SF0">
    <property type="entry name" value="ATP SYNTHASE SUBUNIT A"/>
    <property type="match status" value="1"/>
</dbReference>
<feature type="transmembrane region" description="Helical" evidence="14">
    <location>
        <begin position="151"/>
        <end position="171"/>
    </location>
</feature>
<dbReference type="NCBIfam" id="TIGR01131">
    <property type="entry name" value="ATP_synt_6_or_A"/>
    <property type="match status" value="1"/>
</dbReference>
<evidence type="ECO:0000256" key="6">
    <source>
        <dbReference type="ARBA" id="ARBA00022547"/>
    </source>
</evidence>
<name>A0A076YJY9_9CHLO</name>
<keyword evidence="7 14" id="KW-0812">Transmembrane</keyword>
<proteinExistence type="inferred from homology"/>
<keyword evidence="8" id="KW-0375">Hydrogen ion transport</keyword>
<dbReference type="SUPFAM" id="SSF81336">
    <property type="entry name" value="F1F0 ATP synthase subunit A"/>
    <property type="match status" value="1"/>
</dbReference>
<evidence type="ECO:0000256" key="5">
    <source>
        <dbReference type="ARBA" id="ARBA00022448"/>
    </source>
</evidence>
<evidence type="ECO:0000256" key="11">
    <source>
        <dbReference type="ARBA" id="ARBA00023136"/>
    </source>
</evidence>
<keyword evidence="15" id="KW-0496">Mitochondrion</keyword>
<comment type="similarity">
    <text evidence="3">Belongs to the ATPase A chain family.</text>
</comment>
<dbReference type="CDD" id="cd00310">
    <property type="entry name" value="ATP-synt_Fo_a_6"/>
    <property type="match status" value="1"/>
</dbReference>
<organism evidence="15">
    <name type="scientific">Atractomorpha echinata</name>
    <dbReference type="NCBI Taxonomy" id="52677"/>
    <lineage>
        <taxon>Eukaryota</taxon>
        <taxon>Viridiplantae</taxon>
        <taxon>Chlorophyta</taxon>
        <taxon>core chlorophytes</taxon>
        <taxon>Chlorophyceae</taxon>
        <taxon>CS clade</taxon>
        <taxon>Sphaeropleales</taxon>
        <taxon>Sphaeropleaceae</taxon>
        <taxon>Atractomorpha</taxon>
    </lineage>
</organism>
<dbReference type="InterPro" id="IPR045083">
    <property type="entry name" value="ATP_synth_F0_asu_bact/mt"/>
</dbReference>
<evidence type="ECO:0000256" key="9">
    <source>
        <dbReference type="ARBA" id="ARBA00022989"/>
    </source>
</evidence>
<comment type="subunit">
    <text evidence="4">F-type ATPases have 2 components, CF(1) - the catalytic core - and CF(0) - the membrane proton channel. CF(1) has five subunits: alpha(3), beta(3), gamma(1), delta(1), epsilon(1). CF(0) has three main subunits: a, b and c.</text>
</comment>
<keyword evidence="10" id="KW-0406">Ion transport</keyword>
<dbReference type="Gene3D" id="1.20.120.220">
    <property type="entry name" value="ATP synthase, F0 complex, subunit A"/>
    <property type="match status" value="1"/>
</dbReference>
<gene>
    <name evidence="15" type="primary">atp6</name>
</gene>
<keyword evidence="12" id="KW-0066">ATP synthesis</keyword>
<sequence>MYIFESFYSSGEGWQYVPLFSLIWPAYGLSGWISTWGLAVRLVLLFGAISHQLHQEKAQARGSALHNLYLAILNFWNNQTLERIHLRWRETPLHSGKTSHTLHSNRLTGSMVYHSIRARKVTGVWLIVLFIVILFSNCMGLAPGFEAVTGKAGSTLCLSFALWGGVTYAGVQRQGRKTVRWFLPSGPSWPMAPVFVLLELVSYCFRARSRGVRLWANMLAGHQLLHLVCARARVPARCTGIIGIPVTIRSAGLLMARSGLELIVCILQSGVFCLLASFYLHEARSKKYNCRP</sequence>
<evidence type="ECO:0000256" key="2">
    <source>
        <dbReference type="ARBA" id="ARBA00004141"/>
    </source>
</evidence>
<dbReference type="GO" id="GO:0046933">
    <property type="term" value="F:proton-transporting ATP synthase activity, rotational mechanism"/>
    <property type="evidence" value="ECO:0007669"/>
    <property type="project" value="TreeGrafter"/>
</dbReference>
<keyword evidence="5" id="KW-0813">Transport</keyword>
<keyword evidence="6" id="KW-0138">CF(0)</keyword>
<evidence type="ECO:0000256" key="8">
    <source>
        <dbReference type="ARBA" id="ARBA00022781"/>
    </source>
</evidence>
<comment type="function">
    <text evidence="1">Mitochondrial membrane ATP synthase (F(1)F(0) ATP synthase or Complex V) produces ATP from ADP in the presence of a proton gradient across the membrane which is generated by electron transport complexes of the respiratory chain. F-type ATPases consist of two structural domains, F(1) - containing the extramembraneous catalytic core and F(0) - containing the membrane proton channel, linked together by a central stalk and a peripheral stalk. During catalysis, ATP synthesis in the catalytic domain of F(1) is coupled via a rotary mechanism of the central stalk subunits to proton translocation. Key component of the proton channel; it may play a direct role in the translocation of protons across the membrane.</text>
</comment>
<feature type="transmembrane region" description="Helical" evidence="14">
    <location>
        <begin position="259"/>
        <end position="280"/>
    </location>
</feature>
<feature type="transmembrane region" description="Helical" evidence="14">
    <location>
        <begin position="124"/>
        <end position="145"/>
    </location>
</feature>
<dbReference type="Pfam" id="PF00119">
    <property type="entry name" value="ATP-synt_A"/>
    <property type="match status" value="1"/>
</dbReference>
<evidence type="ECO:0000256" key="4">
    <source>
        <dbReference type="ARBA" id="ARBA00011648"/>
    </source>
</evidence>
<accession>A0A076YJY9</accession>
<dbReference type="InterPro" id="IPR000568">
    <property type="entry name" value="ATP_synth_F0_asu"/>
</dbReference>
<protein>
    <recommendedName>
        <fullName evidence="13">ATP synthase subunit a</fullName>
    </recommendedName>
</protein>
<comment type="subcellular location">
    <subcellularLocation>
        <location evidence="2">Membrane</location>
        <topology evidence="2">Multi-pass membrane protein</topology>
    </subcellularLocation>
    <subcellularLocation>
        <location evidence="13">Mitochondrion inner membrane</location>
        <topology evidence="13">Multi-pass membrane protein</topology>
    </subcellularLocation>
</comment>
<evidence type="ECO:0000256" key="10">
    <source>
        <dbReference type="ARBA" id="ARBA00023065"/>
    </source>
</evidence>
<evidence type="ECO:0000256" key="12">
    <source>
        <dbReference type="ARBA" id="ARBA00023310"/>
    </source>
</evidence>
<keyword evidence="9 14" id="KW-1133">Transmembrane helix</keyword>
<dbReference type="GO" id="GO:0005743">
    <property type="term" value="C:mitochondrial inner membrane"/>
    <property type="evidence" value="ECO:0007669"/>
    <property type="project" value="UniProtKB-SubCell"/>
</dbReference>
<dbReference type="PANTHER" id="PTHR11410">
    <property type="entry name" value="ATP SYNTHASE SUBUNIT A"/>
    <property type="match status" value="1"/>
</dbReference>
<evidence type="ECO:0000256" key="7">
    <source>
        <dbReference type="ARBA" id="ARBA00022692"/>
    </source>
</evidence>
<reference evidence="15" key="1">
    <citation type="journal article" date="2014" name="Genome Biol. Evol.">
        <title>Gene arrangement convergence, diverse intron content, and genetic code modifications in mitochondrial genomes of Sphaeropleales (Chlorophyta).</title>
        <authorList>
            <person name="Fucikova K."/>
            <person name="Lewis P.O."/>
            <person name="Gonzalez-Halphen D."/>
            <person name="Lewis L.A."/>
        </authorList>
    </citation>
    <scope>NUCLEOTIDE SEQUENCE</scope>
    <source>
        <strain evidence="15">UTEX 2309</strain>
    </source>
</reference>
<keyword evidence="11 14" id="KW-0472">Membrane</keyword>
<dbReference type="InterPro" id="IPR023011">
    <property type="entry name" value="ATP_synth_F0_asu_AS"/>
</dbReference>
<geneLocation type="mitochondrion" evidence="15"/>
<dbReference type="EMBL" id="KJ845689">
    <property type="protein sequence ID" value="AIK66594.1"/>
    <property type="molecule type" value="Genomic_DNA"/>
</dbReference>
<evidence type="ECO:0000256" key="1">
    <source>
        <dbReference type="ARBA" id="ARBA00002070"/>
    </source>
</evidence>
<dbReference type="GO" id="GO:0045259">
    <property type="term" value="C:proton-transporting ATP synthase complex"/>
    <property type="evidence" value="ECO:0007669"/>
    <property type="project" value="UniProtKB-KW"/>
</dbReference>
<dbReference type="PRINTS" id="PR00123">
    <property type="entry name" value="ATPASEA"/>
</dbReference>
<evidence type="ECO:0000313" key="15">
    <source>
        <dbReference type="EMBL" id="AIK66594.1"/>
    </source>
</evidence>
<evidence type="ECO:0000256" key="13">
    <source>
        <dbReference type="RuleBase" id="RU004450"/>
    </source>
</evidence>
<dbReference type="PROSITE" id="PS00449">
    <property type="entry name" value="ATPASE_A"/>
    <property type="match status" value="1"/>
</dbReference>
<feature type="transmembrane region" description="Helical" evidence="14">
    <location>
        <begin position="29"/>
        <end position="49"/>
    </location>
</feature>
<dbReference type="AlphaFoldDB" id="A0A076YJY9"/>
<evidence type="ECO:0000256" key="14">
    <source>
        <dbReference type="SAM" id="Phobius"/>
    </source>
</evidence>
<dbReference type="InterPro" id="IPR035908">
    <property type="entry name" value="F0_ATP_A_sf"/>
</dbReference>